<organism evidence="1 2">
    <name type="scientific">Colletotrichum gloeosporioides (strain Cg-14)</name>
    <name type="common">Anthracnose fungus</name>
    <name type="synonym">Glomerella cingulata</name>
    <dbReference type="NCBI Taxonomy" id="1237896"/>
    <lineage>
        <taxon>Eukaryota</taxon>
        <taxon>Fungi</taxon>
        <taxon>Dikarya</taxon>
        <taxon>Ascomycota</taxon>
        <taxon>Pezizomycotina</taxon>
        <taxon>Sordariomycetes</taxon>
        <taxon>Hypocreomycetidae</taxon>
        <taxon>Glomerellales</taxon>
        <taxon>Glomerellaceae</taxon>
        <taxon>Colletotrichum</taxon>
        <taxon>Colletotrichum gloeosporioides species complex</taxon>
    </lineage>
</organism>
<protein>
    <submittedName>
        <fullName evidence="1">Uncharacterized protein</fullName>
    </submittedName>
</protein>
<comment type="caution">
    <text evidence="1">The sequence shown here is derived from an EMBL/GenBank/DDBJ whole genome shotgun (WGS) entry which is preliminary data.</text>
</comment>
<sequence length="34" mass="3890">MDLVQKTYDNKATLYDGQTKESDEINKEKSLIGN</sequence>
<name>T0KDD0_COLGC</name>
<gene>
    <name evidence="1" type="ORF">CGLO_10499</name>
</gene>
<dbReference type="EMBL" id="AMYD01002140">
    <property type="protein sequence ID" value="EQB50089.1"/>
    <property type="molecule type" value="Genomic_DNA"/>
</dbReference>
<dbReference type="Proteomes" id="UP000015530">
    <property type="component" value="Unassembled WGS sequence"/>
</dbReference>
<dbReference type="AlphaFoldDB" id="T0KDD0"/>
<reference evidence="2" key="1">
    <citation type="journal article" date="2013" name="Mol. Plant Microbe Interact.">
        <title>Global aspects of pacC regulation of pathogenicity genes in Colletotrichum gloeosporioides as revealed by transcriptome analysis.</title>
        <authorList>
            <person name="Alkan N."/>
            <person name="Meng X."/>
            <person name="Friedlander G."/>
            <person name="Reuveni E."/>
            <person name="Sukno S."/>
            <person name="Sherman A."/>
            <person name="Thon M."/>
            <person name="Fluhr R."/>
            <person name="Prusky D."/>
        </authorList>
    </citation>
    <scope>NUCLEOTIDE SEQUENCE [LARGE SCALE GENOMIC DNA]</scope>
    <source>
        <strain evidence="2">Cg-14</strain>
    </source>
</reference>
<evidence type="ECO:0000313" key="2">
    <source>
        <dbReference type="Proteomes" id="UP000015530"/>
    </source>
</evidence>
<accession>T0KDD0</accession>
<evidence type="ECO:0000313" key="1">
    <source>
        <dbReference type="EMBL" id="EQB50089.1"/>
    </source>
</evidence>
<dbReference type="HOGENOM" id="CLU_3377040_0_0_1"/>
<proteinExistence type="predicted"/>